<dbReference type="KEGG" id="dvm:DvMF_2181"/>
<dbReference type="eggNOG" id="COG0071">
    <property type="taxonomic scope" value="Bacteria"/>
</dbReference>
<evidence type="ECO:0000256" key="2">
    <source>
        <dbReference type="RuleBase" id="RU003616"/>
    </source>
</evidence>
<keyword evidence="4" id="KW-0346">Stress response</keyword>
<dbReference type="EMBL" id="CP001197">
    <property type="protein sequence ID" value="ACL09124.1"/>
    <property type="molecule type" value="Genomic_DNA"/>
</dbReference>
<gene>
    <name evidence="4" type="ordered locus">DvMF_2181</name>
</gene>
<dbReference type="AlphaFoldDB" id="B8DQK5"/>
<proteinExistence type="inferred from homology"/>
<reference evidence="4" key="1">
    <citation type="submission" date="2008-10" db="EMBL/GenBank/DDBJ databases">
        <title>Complete sequence of Desulfovibrio vulgaris str. 'Miyazaki F'.</title>
        <authorList>
            <person name="Lucas S."/>
            <person name="Copeland A."/>
            <person name="Lapidus A."/>
            <person name="Glavina del Rio T."/>
            <person name="Dalin E."/>
            <person name="Tice H."/>
            <person name="Bruce D."/>
            <person name="Goodwin L."/>
            <person name="Pitluck S."/>
            <person name="Sims D."/>
            <person name="Brettin T."/>
            <person name="Detter J.C."/>
            <person name="Han C."/>
            <person name="Larimer F."/>
            <person name="Land M."/>
            <person name="Hauser L."/>
            <person name="Kyrpides N."/>
            <person name="Mikhailova N."/>
            <person name="Hazen T.C."/>
            <person name="Richardson P."/>
        </authorList>
    </citation>
    <scope>NUCLEOTIDE SEQUENCE</scope>
    <source>
        <strain evidence="4">Miyazaki F</strain>
    </source>
</reference>
<dbReference type="InterPro" id="IPR008978">
    <property type="entry name" value="HSP20-like_chaperone"/>
</dbReference>
<protein>
    <submittedName>
        <fullName evidence="4">Heat shock protein Hsp20</fullName>
    </submittedName>
</protein>
<dbReference type="Gene3D" id="2.60.40.790">
    <property type="match status" value="1"/>
</dbReference>
<evidence type="ECO:0000259" key="3">
    <source>
        <dbReference type="PROSITE" id="PS01031"/>
    </source>
</evidence>
<evidence type="ECO:0000313" key="4">
    <source>
        <dbReference type="EMBL" id="ACL09124.1"/>
    </source>
</evidence>
<dbReference type="Pfam" id="PF00011">
    <property type="entry name" value="HSP20"/>
    <property type="match status" value="1"/>
</dbReference>
<sequence length="203" mass="22126">MKLDALHPRNWFRKGAERGDAGSDRREDGSLVAPIPFDVECASEEEKLRRLMQLAGAEELMYEVLPGQTPECGFDDTRRLDVDIAVENDTYVVVADVPGLSRIEDNGMGNGDAADLHVKAEGNRLSITGRTRSSSRDKGRGWHRMERQPGSFRRILVLPDDAVAGALSASVNDGVLTVSIPRASSEECVWVPGEEAPRAGCHA</sequence>
<name>B8DQK5_NITV9</name>
<dbReference type="HOGENOM" id="CLU_1347108_0_0_7"/>
<dbReference type="CDD" id="cd06464">
    <property type="entry name" value="ACD_sHsps-like"/>
    <property type="match status" value="1"/>
</dbReference>
<dbReference type="PROSITE" id="PS01031">
    <property type="entry name" value="SHSP"/>
    <property type="match status" value="1"/>
</dbReference>
<feature type="domain" description="SHSP" evidence="3">
    <location>
        <begin position="73"/>
        <end position="199"/>
    </location>
</feature>
<evidence type="ECO:0000256" key="1">
    <source>
        <dbReference type="PROSITE-ProRule" id="PRU00285"/>
    </source>
</evidence>
<accession>B8DQK5</accession>
<dbReference type="STRING" id="883.DvMF_2181"/>
<dbReference type="SUPFAM" id="SSF49764">
    <property type="entry name" value="HSP20-like chaperones"/>
    <property type="match status" value="1"/>
</dbReference>
<comment type="similarity">
    <text evidence="1 2">Belongs to the small heat shock protein (HSP20) family.</text>
</comment>
<dbReference type="OrthoDB" id="9811615at2"/>
<dbReference type="PANTHER" id="PTHR11527">
    <property type="entry name" value="HEAT-SHOCK PROTEIN 20 FAMILY MEMBER"/>
    <property type="match status" value="1"/>
</dbReference>
<dbReference type="InterPro" id="IPR031107">
    <property type="entry name" value="Small_HSP"/>
</dbReference>
<organism evidence="4">
    <name type="scientific">Nitratidesulfovibrio vulgaris (strain DSM 19637 / Miyazaki F)</name>
    <name type="common">Desulfovibrio vulgaris</name>
    <dbReference type="NCBI Taxonomy" id="883"/>
    <lineage>
        <taxon>Bacteria</taxon>
        <taxon>Pseudomonadati</taxon>
        <taxon>Thermodesulfobacteriota</taxon>
        <taxon>Desulfovibrionia</taxon>
        <taxon>Desulfovibrionales</taxon>
        <taxon>Desulfovibrionaceae</taxon>
        <taxon>Nitratidesulfovibrio</taxon>
    </lineage>
</organism>
<dbReference type="InterPro" id="IPR002068">
    <property type="entry name" value="A-crystallin/Hsp20_dom"/>
</dbReference>